<gene>
    <name evidence="5" type="primary">LOC112688270</name>
</gene>
<evidence type="ECO:0000256" key="2">
    <source>
        <dbReference type="ARBA" id="ARBA00022723"/>
    </source>
</evidence>
<organism evidence="4 5">
    <name type="scientific">Sipha flava</name>
    <name type="common">yellow sugarcane aphid</name>
    <dbReference type="NCBI Taxonomy" id="143950"/>
    <lineage>
        <taxon>Eukaryota</taxon>
        <taxon>Metazoa</taxon>
        <taxon>Ecdysozoa</taxon>
        <taxon>Arthropoda</taxon>
        <taxon>Hexapoda</taxon>
        <taxon>Insecta</taxon>
        <taxon>Pterygota</taxon>
        <taxon>Neoptera</taxon>
        <taxon>Paraneoptera</taxon>
        <taxon>Hemiptera</taxon>
        <taxon>Sternorrhyncha</taxon>
        <taxon>Aphidomorpha</taxon>
        <taxon>Aphidoidea</taxon>
        <taxon>Aphididae</taxon>
        <taxon>Sipha</taxon>
    </lineage>
</organism>
<sequence>MPVPNQEKWNAIATDFWARWQFPNCIGALDGKHVVIQTPKLSGSLYWNYKKTYSIVLLALVDPCYNFIVVDVGSYGKNSDGGIFSNSNFGKALQNGKLNVASKGRENKTRIRLKTSSIWR</sequence>
<evidence type="ECO:0000256" key="1">
    <source>
        <dbReference type="ARBA" id="ARBA00001968"/>
    </source>
</evidence>
<accession>A0A8B8G3I9</accession>
<dbReference type="RefSeq" id="XP_025417166.1">
    <property type="nucleotide sequence ID" value="XM_025561381.1"/>
</dbReference>
<dbReference type="OrthoDB" id="6580191at2759"/>
<evidence type="ECO:0000313" key="4">
    <source>
        <dbReference type="Proteomes" id="UP000694846"/>
    </source>
</evidence>
<dbReference type="Proteomes" id="UP000694846">
    <property type="component" value="Unplaced"/>
</dbReference>
<name>A0A8B8G3I9_9HEMI</name>
<comment type="cofactor">
    <cofactor evidence="1">
        <name>a divalent metal cation</name>
        <dbReference type="ChEBI" id="CHEBI:60240"/>
    </cofactor>
</comment>
<evidence type="ECO:0000313" key="5">
    <source>
        <dbReference type="RefSeq" id="XP_025417166.1"/>
    </source>
</evidence>
<dbReference type="GeneID" id="112688270"/>
<dbReference type="AlphaFoldDB" id="A0A8B8G3I9"/>
<proteinExistence type="predicted"/>
<dbReference type="InterPro" id="IPR027806">
    <property type="entry name" value="HARBI1_dom"/>
</dbReference>
<keyword evidence="4" id="KW-1185">Reference proteome</keyword>
<protein>
    <submittedName>
        <fullName evidence="5">Uncharacterized protein LOC112688270</fullName>
    </submittedName>
</protein>
<feature type="domain" description="DDE Tnp4" evidence="3">
    <location>
        <begin position="29"/>
        <end position="101"/>
    </location>
</feature>
<dbReference type="Pfam" id="PF13359">
    <property type="entry name" value="DDE_Tnp_4"/>
    <property type="match status" value="1"/>
</dbReference>
<evidence type="ECO:0000259" key="3">
    <source>
        <dbReference type="Pfam" id="PF13359"/>
    </source>
</evidence>
<keyword evidence="2" id="KW-0479">Metal-binding</keyword>
<dbReference type="GO" id="GO:0046872">
    <property type="term" value="F:metal ion binding"/>
    <property type="evidence" value="ECO:0007669"/>
    <property type="project" value="UniProtKB-KW"/>
</dbReference>
<reference evidence="5" key="1">
    <citation type="submission" date="2025-08" db="UniProtKB">
        <authorList>
            <consortium name="RefSeq"/>
        </authorList>
    </citation>
    <scope>IDENTIFICATION</scope>
    <source>
        <tissue evidence="5">Whole body</tissue>
    </source>
</reference>